<name>A0ABV0U3R3_9TELE</name>
<reference evidence="1 2" key="1">
    <citation type="submission" date="2021-06" db="EMBL/GenBank/DDBJ databases">
        <authorList>
            <person name="Palmer J.M."/>
        </authorList>
    </citation>
    <scope>NUCLEOTIDE SEQUENCE [LARGE SCALE GENOMIC DNA]</scope>
    <source>
        <strain evidence="2">if_2019</strain>
        <tissue evidence="1">Muscle</tissue>
    </source>
</reference>
<evidence type="ECO:0000313" key="2">
    <source>
        <dbReference type="Proteomes" id="UP001482620"/>
    </source>
</evidence>
<protein>
    <submittedName>
        <fullName evidence="1">Uncharacterized protein</fullName>
    </submittedName>
</protein>
<dbReference type="EMBL" id="JAHRIQ010054545">
    <property type="protein sequence ID" value="MEQ2238836.1"/>
    <property type="molecule type" value="Genomic_DNA"/>
</dbReference>
<organism evidence="1 2">
    <name type="scientific">Ilyodon furcidens</name>
    <name type="common">goldbreast splitfin</name>
    <dbReference type="NCBI Taxonomy" id="33524"/>
    <lineage>
        <taxon>Eukaryota</taxon>
        <taxon>Metazoa</taxon>
        <taxon>Chordata</taxon>
        <taxon>Craniata</taxon>
        <taxon>Vertebrata</taxon>
        <taxon>Euteleostomi</taxon>
        <taxon>Actinopterygii</taxon>
        <taxon>Neopterygii</taxon>
        <taxon>Teleostei</taxon>
        <taxon>Neoteleostei</taxon>
        <taxon>Acanthomorphata</taxon>
        <taxon>Ovalentaria</taxon>
        <taxon>Atherinomorphae</taxon>
        <taxon>Cyprinodontiformes</taxon>
        <taxon>Goodeidae</taxon>
        <taxon>Ilyodon</taxon>
    </lineage>
</organism>
<keyword evidence="2" id="KW-1185">Reference proteome</keyword>
<accession>A0ABV0U3R3</accession>
<sequence length="111" mass="12170">MHFFNSTTTNHQLLTVFVLVFLVFSSPHLSIFFGILPCNGLATSPGCTRHCFGDIPDPHVEELSGEDESDKRGLLIQKIIVYRNSGPEGNSNVGRLLTLEQKQSGGAIQRA</sequence>
<gene>
    <name evidence="1" type="ORF">ILYODFUR_037374</name>
</gene>
<comment type="caution">
    <text evidence="1">The sequence shown here is derived from an EMBL/GenBank/DDBJ whole genome shotgun (WGS) entry which is preliminary data.</text>
</comment>
<proteinExistence type="predicted"/>
<dbReference type="Proteomes" id="UP001482620">
    <property type="component" value="Unassembled WGS sequence"/>
</dbReference>
<evidence type="ECO:0000313" key="1">
    <source>
        <dbReference type="EMBL" id="MEQ2238836.1"/>
    </source>
</evidence>